<evidence type="ECO:0000256" key="3">
    <source>
        <dbReference type="ARBA" id="ARBA00022692"/>
    </source>
</evidence>
<evidence type="ECO:0000256" key="7">
    <source>
        <dbReference type="ARBA" id="ARBA00023157"/>
    </source>
</evidence>
<name>G3N6S7_GASAC</name>
<feature type="transmembrane region" description="Helical" evidence="11">
    <location>
        <begin position="189"/>
        <end position="210"/>
    </location>
</feature>
<dbReference type="InParanoid" id="G3N6S7"/>
<keyword evidence="4" id="KW-0732">Signal</keyword>
<keyword evidence="2" id="KW-1003">Cell membrane</keyword>
<evidence type="ECO:0000256" key="2">
    <source>
        <dbReference type="ARBA" id="ARBA00022475"/>
    </source>
</evidence>
<dbReference type="GO" id="GO:0042102">
    <property type="term" value="P:positive regulation of T cell proliferation"/>
    <property type="evidence" value="ECO:0007669"/>
    <property type="project" value="TreeGrafter"/>
</dbReference>
<evidence type="ECO:0000256" key="4">
    <source>
        <dbReference type="ARBA" id="ARBA00022729"/>
    </source>
</evidence>
<dbReference type="OMA" id="EFQNKRF"/>
<dbReference type="InterPro" id="IPR013783">
    <property type="entry name" value="Ig-like_fold"/>
</dbReference>
<dbReference type="GO" id="GO:0009897">
    <property type="term" value="C:external side of plasma membrane"/>
    <property type="evidence" value="ECO:0007669"/>
    <property type="project" value="TreeGrafter"/>
</dbReference>
<dbReference type="InterPro" id="IPR051713">
    <property type="entry name" value="T-cell_Activation_Regulation"/>
</dbReference>
<dbReference type="Bgee" id="ENSGACG00000000779">
    <property type="expression patterns" value="Expressed in mesonephros and 2 other cell types or tissues"/>
</dbReference>
<dbReference type="GO" id="GO:0007166">
    <property type="term" value="P:cell surface receptor signaling pathway"/>
    <property type="evidence" value="ECO:0007669"/>
    <property type="project" value="TreeGrafter"/>
</dbReference>
<keyword evidence="3 11" id="KW-0812">Transmembrane</keyword>
<reference evidence="13" key="1">
    <citation type="submission" date="2006-01" db="EMBL/GenBank/DDBJ databases">
        <authorList>
            <person name="Lindblad-Toh K."/>
            <person name="Mauceli E."/>
            <person name="Grabherr M."/>
            <person name="Chang J.L."/>
            <person name="Lander E.S."/>
        </authorList>
    </citation>
    <scope>NUCLEOTIDE SEQUENCE [LARGE SCALE GENOMIC DNA]</scope>
</reference>
<feature type="domain" description="Immunoglobulin V-set" evidence="12">
    <location>
        <begin position="57"/>
        <end position="164"/>
    </location>
</feature>
<evidence type="ECO:0000256" key="1">
    <source>
        <dbReference type="ARBA" id="ARBA00004251"/>
    </source>
</evidence>
<keyword evidence="5 11" id="KW-1133">Transmembrane helix</keyword>
<dbReference type="STRING" id="69293.ENSGACP00000001002"/>
<dbReference type="Pfam" id="PF07686">
    <property type="entry name" value="V-set"/>
    <property type="match status" value="1"/>
</dbReference>
<dbReference type="InterPro" id="IPR036179">
    <property type="entry name" value="Ig-like_dom_sf"/>
</dbReference>
<comment type="subcellular location">
    <subcellularLocation>
        <location evidence="1">Cell membrane</location>
        <topology evidence="1">Single-pass type I membrane protein</topology>
    </subcellularLocation>
</comment>
<evidence type="ECO:0000256" key="9">
    <source>
        <dbReference type="ARBA" id="ARBA00023180"/>
    </source>
</evidence>
<dbReference type="GO" id="GO:0042130">
    <property type="term" value="P:negative regulation of T cell proliferation"/>
    <property type="evidence" value="ECO:0007669"/>
    <property type="project" value="TreeGrafter"/>
</dbReference>
<protein>
    <recommendedName>
        <fullName evidence="12">Immunoglobulin V-set domain-containing protein</fullName>
    </recommendedName>
</protein>
<keyword evidence="10" id="KW-0393">Immunoglobulin domain</keyword>
<evidence type="ECO:0000313" key="13">
    <source>
        <dbReference type="Ensembl" id="ENSGACP00000001002.1"/>
    </source>
</evidence>
<proteinExistence type="predicted"/>
<keyword evidence="8" id="KW-0675">Receptor</keyword>
<evidence type="ECO:0000256" key="11">
    <source>
        <dbReference type="SAM" id="Phobius"/>
    </source>
</evidence>
<evidence type="ECO:0000256" key="5">
    <source>
        <dbReference type="ARBA" id="ARBA00022989"/>
    </source>
</evidence>
<evidence type="ECO:0000256" key="6">
    <source>
        <dbReference type="ARBA" id="ARBA00023136"/>
    </source>
</evidence>
<keyword evidence="6 11" id="KW-0472">Membrane</keyword>
<sequence>MFDSRAREDLKRVHATKTNGSGEINTEEMICSILVIFILTSCVCAGSFVVNVTQSWYHAEENHNISLEWMFPTSTDPSPNALHVSCEMLADERPFTLFELYEGVEAPEFQNKRFAGRVQWDKDVLREGRLRLHISRLQTNDSGLYWCLVLTSYGKNFKECHLNVTAVKDRPEPETTSDTRLRGDPRGRIGLYCALGLTAALLVLYFIAALQTRPVISRTNDTPETQYKLLIL</sequence>
<evidence type="ECO:0000256" key="10">
    <source>
        <dbReference type="ARBA" id="ARBA00023319"/>
    </source>
</evidence>
<dbReference type="Gene3D" id="2.60.40.10">
    <property type="entry name" value="Immunoglobulins"/>
    <property type="match status" value="1"/>
</dbReference>
<dbReference type="PANTHER" id="PTHR25466:SF9">
    <property type="entry name" value="FIBRONECTIN TYPE-III DOMAIN-CONTAINING PROTEIN"/>
    <property type="match status" value="1"/>
</dbReference>
<dbReference type="GO" id="GO:0006955">
    <property type="term" value="P:immune response"/>
    <property type="evidence" value="ECO:0007669"/>
    <property type="project" value="TreeGrafter"/>
</dbReference>
<evidence type="ECO:0000259" key="12">
    <source>
        <dbReference type="Pfam" id="PF07686"/>
    </source>
</evidence>
<keyword evidence="9" id="KW-0325">Glycoprotein</keyword>
<dbReference type="GO" id="GO:0031295">
    <property type="term" value="P:T cell costimulation"/>
    <property type="evidence" value="ECO:0007669"/>
    <property type="project" value="TreeGrafter"/>
</dbReference>
<organism evidence="13">
    <name type="scientific">Gasterosteus aculeatus</name>
    <name type="common">Three-spined stickleback</name>
    <dbReference type="NCBI Taxonomy" id="69293"/>
    <lineage>
        <taxon>Eukaryota</taxon>
        <taxon>Metazoa</taxon>
        <taxon>Chordata</taxon>
        <taxon>Craniata</taxon>
        <taxon>Vertebrata</taxon>
        <taxon>Euteleostomi</taxon>
        <taxon>Actinopterygii</taxon>
        <taxon>Neopterygii</taxon>
        <taxon>Teleostei</taxon>
        <taxon>Neoteleostei</taxon>
        <taxon>Acanthomorphata</taxon>
        <taxon>Eupercaria</taxon>
        <taxon>Perciformes</taxon>
        <taxon>Cottioidei</taxon>
        <taxon>Gasterosteales</taxon>
        <taxon>Gasterosteidae</taxon>
        <taxon>Gasterosteus</taxon>
    </lineage>
</organism>
<dbReference type="GO" id="GO:0071222">
    <property type="term" value="P:cellular response to lipopolysaccharide"/>
    <property type="evidence" value="ECO:0007669"/>
    <property type="project" value="TreeGrafter"/>
</dbReference>
<dbReference type="PANTHER" id="PTHR25466">
    <property type="entry name" value="T-LYMPHOCYTE ACTIVATION ANTIGEN"/>
    <property type="match status" value="1"/>
</dbReference>
<dbReference type="AlphaFoldDB" id="G3N6S7"/>
<evidence type="ECO:0000256" key="8">
    <source>
        <dbReference type="ARBA" id="ARBA00023170"/>
    </source>
</evidence>
<dbReference type="Ensembl" id="ENSGACT00000001002.1">
    <property type="protein sequence ID" value="ENSGACP00000001002.1"/>
    <property type="gene ID" value="ENSGACG00000000779.1"/>
</dbReference>
<reference evidence="13" key="2">
    <citation type="submission" date="2024-04" db="UniProtKB">
        <authorList>
            <consortium name="Ensembl"/>
        </authorList>
    </citation>
    <scope>IDENTIFICATION</scope>
</reference>
<dbReference type="InterPro" id="IPR013106">
    <property type="entry name" value="Ig_V-set"/>
</dbReference>
<accession>G3N6S7</accession>
<feature type="transmembrane region" description="Helical" evidence="11">
    <location>
        <begin position="29"/>
        <end position="50"/>
    </location>
</feature>
<dbReference type="SUPFAM" id="SSF48726">
    <property type="entry name" value="Immunoglobulin"/>
    <property type="match status" value="1"/>
</dbReference>
<keyword evidence="7" id="KW-1015">Disulfide bond</keyword>